<dbReference type="GO" id="GO:0032259">
    <property type="term" value="P:methylation"/>
    <property type="evidence" value="ECO:0007669"/>
    <property type="project" value="UniProtKB-KW"/>
</dbReference>
<dbReference type="Gene3D" id="1.10.10.1700">
    <property type="entry name" value="Histone-lysine N-methyltransferase"/>
    <property type="match status" value="1"/>
</dbReference>
<keyword evidence="7" id="KW-0489">Methyltransferase</keyword>
<feature type="region of interest" description="Disordered" evidence="15">
    <location>
        <begin position="568"/>
        <end position="622"/>
    </location>
</feature>
<organism evidence="17">
    <name type="scientific">Pyricularia oryzae (strain Y34)</name>
    <name type="common">Rice blast fungus</name>
    <name type="synonym">Magnaporthe oryzae</name>
    <dbReference type="NCBI Taxonomy" id="1143189"/>
    <lineage>
        <taxon>Eukaryota</taxon>
        <taxon>Fungi</taxon>
        <taxon>Dikarya</taxon>
        <taxon>Ascomycota</taxon>
        <taxon>Pezizomycotina</taxon>
        <taxon>Sordariomycetes</taxon>
        <taxon>Sordariomycetidae</taxon>
        <taxon>Magnaporthales</taxon>
        <taxon>Pyriculariaceae</taxon>
        <taxon>Pyricularia</taxon>
    </lineage>
</organism>
<dbReference type="InterPro" id="IPR039977">
    <property type="entry name" value="Suv4-20/Set9"/>
</dbReference>
<gene>
    <name evidence="17" type="ORF">OOU_Y34scaffold01081g4</name>
</gene>
<dbReference type="Proteomes" id="UP000011086">
    <property type="component" value="Unassembled WGS sequence"/>
</dbReference>
<evidence type="ECO:0000256" key="7">
    <source>
        <dbReference type="ARBA" id="ARBA00022603"/>
    </source>
</evidence>
<dbReference type="GO" id="GO:0005634">
    <property type="term" value="C:nucleus"/>
    <property type="evidence" value="ECO:0007669"/>
    <property type="project" value="UniProtKB-SubCell"/>
</dbReference>
<evidence type="ECO:0000313" key="17">
    <source>
        <dbReference type="EMBL" id="ELQ32622.1"/>
    </source>
</evidence>
<feature type="compositionally biased region" description="Polar residues" evidence="15">
    <location>
        <begin position="396"/>
        <end position="430"/>
    </location>
</feature>
<sequence>MPPKSAKKQPLTFAQLAAYDDILTDALVDHVRLIAFHPIACLWDPSPAANHHSQTFYWTTIPKNRPSYHASRGVKQDEVTKIVKDHVILQPNVKLAEEKMLATDGLKRFCNGLKTPKEKDDFRAHLRRYLSIYLPDCPFEVNSTNRYTIFTHEASVTARRPIRKNEIIKALCGIQVVISPAEEAEIAKRKKDFSIVISSRSKSTSLFMGPARFANHDCGANARLKTADQSIMEVQALRNIEVGEEITVTYGDNYFGEDNCECLCRTCELGRVNGWAGDEGDGNGGFEKSIEEDQGTPAGYSLRRRRRDGSTSRAMSRDSSVTPDLRPRIRKTRSKAQLNTSDRASTVDSEASGNQTAKRKRELDTLASPPFTPAKRQKIASGLSEMMTADLLPPASMSTPPESSVGQLSRQSSVFERGTSEQLVESSDVTTPEHDSSESSTPPPKSDVDEDGSQPVAPALAATRDGSQGLIQKPSLKGISCAGTSTTTPSSSRAVELYSPSDVMLMPQSRPSTREKLTRSQVADESADATVVKAEVSETSTITVVNSVEGDSTSVIAGEVARISGKIASSSETDTKSESSTASPCDTTLDSGAISRSKKARQDDKDEPSQRGQSKKRMPGDYTLTPVLLSEPMTAWVHCSNCATAFVQRDAYYTRANCPRCERHSILYGYVWPKTEPEGSDDDEERVLDHRTVHRFLDPEDEAKVRGRKLSAWLVNKKLAEAKAAEVAEAAKNKKKQPSKVVKKVASKTTITAATKVKKAASTASVFGRVTKAGSGVSEGLKTSKTSPVTLSKKSANSEVDHGEAVGDSITSSASSAADSADCTTQMAIAQQLGAYVDTKFGLDDEGMSDQGDVDHCAKGKIDERKQSSVLQQRRLSLDSAGNRRRSGRACKASAKATAAAALATVGSD</sequence>
<dbReference type="InterPro" id="IPR001214">
    <property type="entry name" value="SET_dom"/>
</dbReference>
<evidence type="ECO:0000256" key="9">
    <source>
        <dbReference type="ARBA" id="ARBA00022691"/>
    </source>
</evidence>
<feature type="compositionally biased region" description="Basic and acidic residues" evidence="15">
    <location>
        <begin position="853"/>
        <end position="867"/>
    </location>
</feature>
<proteinExistence type="predicted"/>
<dbReference type="CDD" id="cd10524">
    <property type="entry name" value="SET_Suv4-20-like"/>
    <property type="match status" value="1"/>
</dbReference>
<dbReference type="InterPro" id="IPR025783">
    <property type="entry name" value="Set9_fungi"/>
</dbReference>
<keyword evidence="11" id="KW-0539">Nucleus</keyword>
<feature type="domain" description="SET" evidence="16">
    <location>
        <begin position="137"/>
        <end position="251"/>
    </location>
</feature>
<evidence type="ECO:0000256" key="11">
    <source>
        <dbReference type="ARBA" id="ARBA00023242"/>
    </source>
</evidence>
<dbReference type="GO" id="GO:0140943">
    <property type="term" value="F:histone H4K20 trimethyltransferase activity"/>
    <property type="evidence" value="ECO:0007669"/>
    <property type="project" value="UniProtKB-EC"/>
</dbReference>
<feature type="region of interest" description="Disordered" evidence="15">
    <location>
        <begin position="504"/>
        <end position="523"/>
    </location>
</feature>
<reference evidence="17" key="1">
    <citation type="journal article" date="2012" name="PLoS Genet.">
        <title>Comparative analysis of the genomes of two field isolates of the rice blast fungus Magnaporthe oryzae.</title>
        <authorList>
            <person name="Xue M."/>
            <person name="Yang J."/>
            <person name="Li Z."/>
            <person name="Hu S."/>
            <person name="Yao N."/>
            <person name="Dean R.A."/>
            <person name="Zhao W."/>
            <person name="Shen M."/>
            <person name="Zhang H."/>
            <person name="Li C."/>
            <person name="Liu L."/>
            <person name="Cao L."/>
            <person name="Xu X."/>
            <person name="Xing Y."/>
            <person name="Hsiang T."/>
            <person name="Zhang Z."/>
            <person name="Xu J.R."/>
            <person name="Peng Y.L."/>
        </authorList>
    </citation>
    <scope>NUCLEOTIDE SEQUENCE</scope>
    <source>
        <strain evidence="17">Y34</strain>
    </source>
</reference>
<evidence type="ECO:0000256" key="1">
    <source>
        <dbReference type="ARBA" id="ARBA00001984"/>
    </source>
</evidence>
<name>A0AA97NM21_PYRO3</name>
<feature type="compositionally biased region" description="Basic and acidic residues" evidence="15">
    <location>
        <begin position="600"/>
        <end position="609"/>
    </location>
</feature>
<evidence type="ECO:0000256" key="3">
    <source>
        <dbReference type="ARBA" id="ARBA00004286"/>
    </source>
</evidence>
<dbReference type="SUPFAM" id="SSF82199">
    <property type="entry name" value="SET domain"/>
    <property type="match status" value="1"/>
</dbReference>
<keyword evidence="10" id="KW-0156">Chromatin regulator</keyword>
<evidence type="ECO:0000256" key="13">
    <source>
        <dbReference type="ARBA" id="ARBA00030653"/>
    </source>
</evidence>
<evidence type="ECO:0000256" key="14">
    <source>
        <dbReference type="ARBA" id="ARBA00048081"/>
    </source>
</evidence>
<keyword evidence="8" id="KW-0808">Transferase</keyword>
<feature type="compositionally biased region" description="Polar residues" evidence="15">
    <location>
        <begin position="482"/>
        <end position="493"/>
    </location>
</feature>
<dbReference type="Gene3D" id="2.170.270.10">
    <property type="entry name" value="SET domain"/>
    <property type="match status" value="1"/>
</dbReference>
<feature type="region of interest" description="Disordered" evidence="15">
    <location>
        <begin position="852"/>
        <end position="891"/>
    </location>
</feature>
<dbReference type="PROSITE" id="PS51567">
    <property type="entry name" value="SAM_MT43_SUVAR420_1"/>
    <property type="match status" value="1"/>
</dbReference>
<comment type="function">
    <text evidence="1">Histone methyltransferase that trimethylates 'Lys-20' of histone H4 to form H4K20me3.</text>
</comment>
<evidence type="ECO:0000256" key="6">
    <source>
        <dbReference type="ARBA" id="ARBA00022454"/>
    </source>
</evidence>
<comment type="subcellular location">
    <subcellularLocation>
        <location evidence="3">Chromosome</location>
    </subcellularLocation>
    <subcellularLocation>
        <location evidence="2">Nucleus</location>
    </subcellularLocation>
</comment>
<dbReference type="PANTHER" id="PTHR12977">
    <property type="entry name" value="SUPPRESSOR OF VARIEGATION 4-20-RELATED"/>
    <property type="match status" value="1"/>
</dbReference>
<comment type="catalytic activity">
    <reaction evidence="14">
        <text>L-lysyl(20)-[histone H4] + 3 S-adenosyl-L-methionine = N(6),N(6),N(6)-trimethyl-L-lysyl(20)-[histone H4] + 3 S-adenosyl-L-homocysteine + 3 H(+)</text>
        <dbReference type="Rhea" id="RHEA:64456"/>
        <dbReference type="Rhea" id="RHEA-COMP:15554"/>
        <dbReference type="Rhea" id="RHEA-COMP:15998"/>
        <dbReference type="ChEBI" id="CHEBI:15378"/>
        <dbReference type="ChEBI" id="CHEBI:29969"/>
        <dbReference type="ChEBI" id="CHEBI:57856"/>
        <dbReference type="ChEBI" id="CHEBI:59789"/>
        <dbReference type="ChEBI" id="CHEBI:61961"/>
        <dbReference type="EC" id="2.1.1.372"/>
    </reaction>
</comment>
<feature type="compositionally biased region" description="Low complexity" evidence="15">
    <location>
        <begin position="568"/>
        <end position="583"/>
    </location>
</feature>
<protein>
    <recommendedName>
        <fullName evidence="5">Histone-lysine N-methyltransferase SET9</fullName>
        <ecNumber evidence="12">2.1.1.372</ecNumber>
    </recommendedName>
    <alternativeName>
        <fullName evidence="4">Histone-lysine N-methyltransferase set9</fullName>
    </alternativeName>
    <alternativeName>
        <fullName evidence="13">SET domain protein 9</fullName>
    </alternativeName>
</protein>
<feature type="region of interest" description="Disordered" evidence="15">
    <location>
        <begin position="775"/>
        <end position="811"/>
    </location>
</feature>
<feature type="compositionally biased region" description="Polar residues" evidence="15">
    <location>
        <begin position="335"/>
        <end position="356"/>
    </location>
</feature>
<dbReference type="InterPro" id="IPR041938">
    <property type="entry name" value="Hist-Lys_N-MTase_N"/>
</dbReference>
<evidence type="ECO:0000256" key="8">
    <source>
        <dbReference type="ARBA" id="ARBA00022679"/>
    </source>
</evidence>
<feature type="region of interest" description="Disordered" evidence="15">
    <location>
        <begin position="391"/>
        <end position="498"/>
    </location>
</feature>
<dbReference type="PROSITE" id="PS50280">
    <property type="entry name" value="SET"/>
    <property type="match status" value="1"/>
</dbReference>
<evidence type="ECO:0000256" key="5">
    <source>
        <dbReference type="ARBA" id="ARBA00015413"/>
    </source>
</evidence>
<dbReference type="GO" id="GO:0005694">
    <property type="term" value="C:chromosome"/>
    <property type="evidence" value="ECO:0007669"/>
    <property type="project" value="UniProtKB-SubCell"/>
</dbReference>
<feature type="region of interest" description="Disordered" evidence="15">
    <location>
        <begin position="282"/>
        <end position="374"/>
    </location>
</feature>
<dbReference type="SMART" id="SM00317">
    <property type="entry name" value="SET"/>
    <property type="match status" value="1"/>
</dbReference>
<keyword evidence="9" id="KW-0949">S-adenosyl-L-methionine</keyword>
<dbReference type="EC" id="2.1.1.372" evidence="12"/>
<evidence type="ECO:0000256" key="12">
    <source>
        <dbReference type="ARBA" id="ARBA00024057"/>
    </source>
</evidence>
<dbReference type="PANTHER" id="PTHR12977:SF4">
    <property type="entry name" value="HISTONE-LYSINE N-METHYLTRANSFERASE KMT5B"/>
    <property type="match status" value="1"/>
</dbReference>
<feature type="compositionally biased region" description="Polar residues" evidence="15">
    <location>
        <begin position="311"/>
        <end position="322"/>
    </location>
</feature>
<evidence type="ECO:0000259" key="16">
    <source>
        <dbReference type="PROSITE" id="PS50280"/>
    </source>
</evidence>
<evidence type="ECO:0000256" key="4">
    <source>
        <dbReference type="ARBA" id="ARBA00014232"/>
    </source>
</evidence>
<dbReference type="EMBL" id="JH793045">
    <property type="protein sequence ID" value="ELQ32622.1"/>
    <property type="molecule type" value="Genomic_DNA"/>
</dbReference>
<accession>A0AA97NM21</accession>
<dbReference type="Pfam" id="PF00856">
    <property type="entry name" value="SET"/>
    <property type="match status" value="1"/>
</dbReference>
<dbReference type="InterPro" id="IPR046341">
    <property type="entry name" value="SET_dom_sf"/>
</dbReference>
<keyword evidence="6" id="KW-0158">Chromosome</keyword>
<evidence type="ECO:0000256" key="2">
    <source>
        <dbReference type="ARBA" id="ARBA00004123"/>
    </source>
</evidence>
<dbReference type="AlphaFoldDB" id="A0AA97NM21"/>
<feature type="compositionally biased region" description="Polar residues" evidence="15">
    <location>
        <begin position="781"/>
        <end position="798"/>
    </location>
</feature>
<evidence type="ECO:0000256" key="10">
    <source>
        <dbReference type="ARBA" id="ARBA00022853"/>
    </source>
</evidence>
<evidence type="ECO:0000256" key="15">
    <source>
        <dbReference type="SAM" id="MobiDB-lite"/>
    </source>
</evidence>